<reference evidence="1" key="1">
    <citation type="journal article" date="2019" name="Database">
        <title>The radish genome database (RadishGD): an integrated information resource for radish genomics.</title>
        <authorList>
            <person name="Yu H.J."/>
            <person name="Baek S."/>
            <person name="Lee Y.J."/>
            <person name="Cho A."/>
            <person name="Mun J.H."/>
        </authorList>
    </citation>
    <scope>NUCLEOTIDE SEQUENCE [LARGE SCALE GENOMIC DNA]</scope>
    <source>
        <strain evidence="1">cv. WK10039</strain>
    </source>
</reference>
<dbReference type="RefSeq" id="XP_056860311.1">
    <property type="nucleotide sequence ID" value="XM_057004331.1"/>
</dbReference>
<sequence>MKLTFLNASLETRVILCCLSLVFIISVSLSLSSSSSTQVCNLLISSENSPFNGFFVFFTIVSLSLSPTDEILHKVGSFHKNDPSIGTGLTCGDVMKLASRPLVVAPLSSLHLLVSD</sequence>
<organism evidence="1 2">
    <name type="scientific">Raphanus sativus</name>
    <name type="common">Radish</name>
    <name type="synonym">Raphanus raphanistrum var. sativus</name>
    <dbReference type="NCBI Taxonomy" id="3726"/>
    <lineage>
        <taxon>Eukaryota</taxon>
        <taxon>Viridiplantae</taxon>
        <taxon>Streptophyta</taxon>
        <taxon>Embryophyta</taxon>
        <taxon>Tracheophyta</taxon>
        <taxon>Spermatophyta</taxon>
        <taxon>Magnoliopsida</taxon>
        <taxon>eudicotyledons</taxon>
        <taxon>Gunneridae</taxon>
        <taxon>Pentapetalae</taxon>
        <taxon>rosids</taxon>
        <taxon>malvids</taxon>
        <taxon>Brassicales</taxon>
        <taxon>Brassicaceae</taxon>
        <taxon>Brassiceae</taxon>
        <taxon>Raphanus</taxon>
    </lineage>
</organism>
<accession>A0A9W3D8X6</accession>
<evidence type="ECO:0000313" key="2">
    <source>
        <dbReference type="RefSeq" id="XP_056860311.1"/>
    </source>
</evidence>
<dbReference type="GeneID" id="108827420"/>
<protein>
    <submittedName>
        <fullName evidence="2">Uncharacterized protein LOC108827420</fullName>
    </submittedName>
</protein>
<dbReference type="KEGG" id="rsz:108827420"/>
<keyword evidence="1" id="KW-1185">Reference proteome</keyword>
<reference evidence="2" key="2">
    <citation type="submission" date="2025-08" db="UniProtKB">
        <authorList>
            <consortium name="RefSeq"/>
        </authorList>
    </citation>
    <scope>IDENTIFICATION</scope>
    <source>
        <tissue evidence="2">Leaf</tissue>
    </source>
</reference>
<name>A0A9W3D8X6_RAPSA</name>
<dbReference type="Proteomes" id="UP000504610">
    <property type="component" value="Chromosome 2"/>
</dbReference>
<gene>
    <name evidence="2" type="primary">LOC108827420</name>
</gene>
<proteinExistence type="predicted"/>
<dbReference type="AlphaFoldDB" id="A0A9W3D8X6"/>
<evidence type="ECO:0000313" key="1">
    <source>
        <dbReference type="Proteomes" id="UP000504610"/>
    </source>
</evidence>